<name>A0A8S4QTV2_9NEOP</name>
<gene>
    <name evidence="2" type="primary">jg338</name>
    <name evidence="2" type="ORF">PAEG_LOCUS4329</name>
</gene>
<dbReference type="AlphaFoldDB" id="A0A8S4QTV2"/>
<evidence type="ECO:0000313" key="2">
    <source>
        <dbReference type="EMBL" id="CAH2216278.1"/>
    </source>
</evidence>
<dbReference type="OrthoDB" id="407509at2759"/>
<evidence type="ECO:0000313" key="3">
    <source>
        <dbReference type="Proteomes" id="UP000838756"/>
    </source>
</evidence>
<accession>A0A8S4QTV2</accession>
<feature type="region of interest" description="Disordered" evidence="1">
    <location>
        <begin position="24"/>
        <end position="43"/>
    </location>
</feature>
<comment type="caution">
    <text evidence="2">The sequence shown here is derived from an EMBL/GenBank/DDBJ whole genome shotgun (WGS) entry which is preliminary data.</text>
</comment>
<proteinExistence type="predicted"/>
<feature type="compositionally biased region" description="Basic and acidic residues" evidence="1">
    <location>
        <begin position="30"/>
        <end position="43"/>
    </location>
</feature>
<sequence length="130" mass="14910">MRMTFFRVLTADQDTVVTTPLKGGCSSNRRRGDTRQVREYNGERGRANIENELNRRIQLSFGKVRNIFSPKIPQCRKTKVFEQCVLPVMTYGSGTWSQSLSGVWKELCSEYLCMMKSEMSRSVAEPELST</sequence>
<protein>
    <submittedName>
        <fullName evidence="2">Jg338 protein</fullName>
    </submittedName>
</protein>
<dbReference type="EMBL" id="CAKXAJ010014780">
    <property type="protein sequence ID" value="CAH2216278.1"/>
    <property type="molecule type" value="Genomic_DNA"/>
</dbReference>
<evidence type="ECO:0000256" key="1">
    <source>
        <dbReference type="SAM" id="MobiDB-lite"/>
    </source>
</evidence>
<dbReference type="Proteomes" id="UP000838756">
    <property type="component" value="Unassembled WGS sequence"/>
</dbReference>
<organism evidence="2 3">
    <name type="scientific">Pararge aegeria aegeria</name>
    <dbReference type="NCBI Taxonomy" id="348720"/>
    <lineage>
        <taxon>Eukaryota</taxon>
        <taxon>Metazoa</taxon>
        <taxon>Ecdysozoa</taxon>
        <taxon>Arthropoda</taxon>
        <taxon>Hexapoda</taxon>
        <taxon>Insecta</taxon>
        <taxon>Pterygota</taxon>
        <taxon>Neoptera</taxon>
        <taxon>Endopterygota</taxon>
        <taxon>Lepidoptera</taxon>
        <taxon>Glossata</taxon>
        <taxon>Ditrysia</taxon>
        <taxon>Papilionoidea</taxon>
        <taxon>Nymphalidae</taxon>
        <taxon>Satyrinae</taxon>
        <taxon>Satyrini</taxon>
        <taxon>Parargina</taxon>
        <taxon>Pararge</taxon>
    </lineage>
</organism>
<reference evidence="2" key="1">
    <citation type="submission" date="2022-03" db="EMBL/GenBank/DDBJ databases">
        <authorList>
            <person name="Lindestad O."/>
        </authorList>
    </citation>
    <scope>NUCLEOTIDE SEQUENCE</scope>
</reference>
<keyword evidence="3" id="KW-1185">Reference proteome</keyword>